<feature type="signal peptide" evidence="7">
    <location>
        <begin position="1"/>
        <end position="20"/>
    </location>
</feature>
<dbReference type="GO" id="GO:0046872">
    <property type="term" value="F:metal ion binding"/>
    <property type="evidence" value="ECO:0007669"/>
    <property type="project" value="UniProtKB-KW"/>
</dbReference>
<evidence type="ECO:0000256" key="6">
    <source>
        <dbReference type="ARBA" id="ARBA00023049"/>
    </source>
</evidence>
<dbReference type="PANTHER" id="PTHR11733">
    <property type="entry name" value="ZINC METALLOPROTEASE FAMILY M13 NEPRILYSIN-RELATED"/>
    <property type="match status" value="1"/>
</dbReference>
<sequence length="671" mass="73377">MPMQKPLAAALATCLVLALAAPDANGQRRRAPAQPAITACSDFYTFVNKDWLDANAVVSGTGSVSALGQLQQHTLLQQRAILDEAARSPRNDVQKLLGDFWASGIDEAAVERDGTQPIATLLSRIDAIRRARDIPPAIAALHQVGIPVAFNFGADLDLADLDRYIGYFTQGGIALPDPAFYTREDADARALLGRYTEYVEKILALTGTPQDKLKDEMAMVLDLETRLARASRPITSLRDPRANYALVPTADFAKQFRNLQLDQFLQAQGVTADQVSMAHVAYFTEVDNLVRTLRPGQWKTYLRYQIGNAMAPYLNQAFRDAHFSFHGRVLRGQSAPPQRDVQVLEAINRAAGPMLAREYVARYLPEATRARAEAIAGGVRDALARAVERSDWLSAEARAEAAAKLAGLRIEIGAPADDLDFSMQPMGRNSFGSNMLIAATWHHREEMRRIGRTNAQRRWGVQPQEPVLAYDIAHNRLVVSAAVLQAPVLDMEQDAAAQYGSFGALVGHELGRAVDAKGRLVDASGQIRTWWTPADEAAFGERANRLAAQYANYDYPAATALKVDGNLTREGNMADLAAVELALDAFEAAQADPDSAGYESFFRAWASLWREQLSPEAATEAASTQAQAPGKWRANGPLVNLPAFAKAFKCKAGNAMVRKTEEQVSIWRQAH</sequence>
<keyword evidence="4" id="KW-0378">Hydrolase</keyword>
<keyword evidence="6" id="KW-0482">Metalloprotease</keyword>
<evidence type="ECO:0000313" key="11">
    <source>
        <dbReference type="Proteomes" id="UP000315949"/>
    </source>
</evidence>
<feature type="domain" description="Peptidase M13 N-terminal" evidence="9">
    <location>
        <begin position="40"/>
        <end position="415"/>
    </location>
</feature>
<dbReference type="OrthoDB" id="9775677at2"/>
<dbReference type="Pfam" id="PF01431">
    <property type="entry name" value="Peptidase_M13"/>
    <property type="match status" value="1"/>
</dbReference>
<accession>A0A5C5U2U7</accession>
<evidence type="ECO:0000256" key="3">
    <source>
        <dbReference type="ARBA" id="ARBA00022723"/>
    </source>
</evidence>
<comment type="cofactor">
    <cofactor evidence="1">
        <name>Zn(2+)</name>
        <dbReference type="ChEBI" id="CHEBI:29105"/>
    </cofactor>
</comment>
<dbReference type="GO" id="GO:0004222">
    <property type="term" value="F:metalloendopeptidase activity"/>
    <property type="evidence" value="ECO:0007669"/>
    <property type="project" value="InterPro"/>
</dbReference>
<dbReference type="Gene3D" id="1.10.1380.10">
    <property type="entry name" value="Neutral endopeptidase , domain2"/>
    <property type="match status" value="1"/>
</dbReference>
<evidence type="ECO:0000256" key="4">
    <source>
        <dbReference type="ARBA" id="ARBA00022801"/>
    </source>
</evidence>
<dbReference type="InterPro" id="IPR000718">
    <property type="entry name" value="Peptidase_M13"/>
</dbReference>
<evidence type="ECO:0000259" key="8">
    <source>
        <dbReference type="Pfam" id="PF01431"/>
    </source>
</evidence>
<feature type="chain" id="PRO_5023006183" evidence="7">
    <location>
        <begin position="21"/>
        <end position="671"/>
    </location>
</feature>
<keyword evidence="11" id="KW-1185">Reference proteome</keyword>
<dbReference type="GO" id="GO:0005886">
    <property type="term" value="C:plasma membrane"/>
    <property type="evidence" value="ECO:0007669"/>
    <property type="project" value="TreeGrafter"/>
</dbReference>
<dbReference type="InterPro" id="IPR008753">
    <property type="entry name" value="Peptidase_M13_N"/>
</dbReference>
<evidence type="ECO:0000256" key="5">
    <source>
        <dbReference type="ARBA" id="ARBA00022833"/>
    </source>
</evidence>
<dbReference type="Gene3D" id="3.40.390.10">
    <property type="entry name" value="Collagenase (Catalytic Domain)"/>
    <property type="match status" value="1"/>
</dbReference>
<dbReference type="Pfam" id="PF05649">
    <property type="entry name" value="Peptidase_M13_N"/>
    <property type="match status" value="1"/>
</dbReference>
<dbReference type="CDD" id="cd08662">
    <property type="entry name" value="M13"/>
    <property type="match status" value="1"/>
</dbReference>
<keyword evidence="3" id="KW-0479">Metal-binding</keyword>
<dbReference type="Proteomes" id="UP000315949">
    <property type="component" value="Unassembled WGS sequence"/>
</dbReference>
<name>A0A5C5U2U7_9GAMM</name>
<dbReference type="InterPro" id="IPR042089">
    <property type="entry name" value="Peptidase_M13_dom_2"/>
</dbReference>
<evidence type="ECO:0000256" key="1">
    <source>
        <dbReference type="ARBA" id="ARBA00001947"/>
    </source>
</evidence>
<dbReference type="PANTHER" id="PTHR11733:SF222">
    <property type="entry name" value="IP12942P"/>
    <property type="match status" value="1"/>
</dbReference>
<proteinExistence type="predicted"/>
<protein>
    <submittedName>
        <fullName evidence="10">M13 family metallopeptidase</fullName>
    </submittedName>
</protein>
<keyword evidence="2" id="KW-0645">Protease</keyword>
<feature type="domain" description="Peptidase M13 C-terminal" evidence="8">
    <location>
        <begin position="470"/>
        <end position="664"/>
    </location>
</feature>
<dbReference type="RefSeq" id="WP_146312505.1">
    <property type="nucleotide sequence ID" value="NZ_VOHE01000003.1"/>
</dbReference>
<evidence type="ECO:0000259" key="9">
    <source>
        <dbReference type="Pfam" id="PF05649"/>
    </source>
</evidence>
<dbReference type="AlphaFoldDB" id="A0A5C5U2U7"/>
<gene>
    <name evidence="10" type="ORF">FQY79_08755</name>
</gene>
<comment type="caution">
    <text evidence="10">The sequence shown here is derived from an EMBL/GenBank/DDBJ whole genome shotgun (WGS) entry which is preliminary data.</text>
</comment>
<dbReference type="GO" id="GO:0006508">
    <property type="term" value="P:proteolysis"/>
    <property type="evidence" value="ECO:0007669"/>
    <property type="project" value="UniProtKB-KW"/>
</dbReference>
<organism evidence="10 11">
    <name type="scientific">Luteimonas wenzhouensis</name>
    <dbReference type="NCBI Taxonomy" id="2599615"/>
    <lineage>
        <taxon>Bacteria</taxon>
        <taxon>Pseudomonadati</taxon>
        <taxon>Pseudomonadota</taxon>
        <taxon>Gammaproteobacteria</taxon>
        <taxon>Lysobacterales</taxon>
        <taxon>Lysobacteraceae</taxon>
        <taxon>Luteimonas</taxon>
    </lineage>
</organism>
<keyword evidence="5" id="KW-0862">Zinc</keyword>
<dbReference type="EMBL" id="VOHE01000003">
    <property type="protein sequence ID" value="TWT19885.1"/>
    <property type="molecule type" value="Genomic_DNA"/>
</dbReference>
<dbReference type="SUPFAM" id="SSF55486">
    <property type="entry name" value="Metalloproteases ('zincins'), catalytic domain"/>
    <property type="match status" value="1"/>
</dbReference>
<dbReference type="InterPro" id="IPR024079">
    <property type="entry name" value="MetalloPept_cat_dom_sf"/>
</dbReference>
<evidence type="ECO:0000313" key="10">
    <source>
        <dbReference type="EMBL" id="TWT19885.1"/>
    </source>
</evidence>
<evidence type="ECO:0000256" key="7">
    <source>
        <dbReference type="SAM" id="SignalP"/>
    </source>
</evidence>
<reference evidence="10 11" key="1">
    <citation type="submission" date="2019-07" db="EMBL/GenBank/DDBJ databases">
        <title>Luteimonas sp. YD-1 nov., isolated from acidic soil.</title>
        <authorList>
            <person name="Zhou J."/>
        </authorList>
    </citation>
    <scope>NUCLEOTIDE SEQUENCE [LARGE SCALE GENOMIC DNA]</scope>
    <source>
        <strain evidence="10 11">YD-1</strain>
    </source>
</reference>
<dbReference type="InterPro" id="IPR018497">
    <property type="entry name" value="Peptidase_M13_C"/>
</dbReference>
<keyword evidence="7" id="KW-0732">Signal</keyword>
<dbReference type="PROSITE" id="PS51885">
    <property type="entry name" value="NEPRILYSIN"/>
    <property type="match status" value="1"/>
</dbReference>
<evidence type="ECO:0000256" key="2">
    <source>
        <dbReference type="ARBA" id="ARBA00022670"/>
    </source>
</evidence>